<dbReference type="Proteomes" id="UP000027138">
    <property type="component" value="Unassembled WGS sequence"/>
</dbReference>
<reference evidence="2 3" key="1">
    <citation type="journal article" date="2014" name="PLoS ONE">
        <title>Global Analysis of Gene Expression Profiles in Physic Nut (Jatropha curcas L.) Seedlings Exposed to Salt Stress.</title>
        <authorList>
            <person name="Zhang L."/>
            <person name="Zhang C."/>
            <person name="Wu P."/>
            <person name="Chen Y."/>
            <person name="Li M."/>
            <person name="Jiang H."/>
            <person name="Wu G."/>
        </authorList>
    </citation>
    <scope>NUCLEOTIDE SEQUENCE [LARGE SCALE GENOMIC DNA]</scope>
    <source>
        <strain evidence="3">cv. GZQX0401</strain>
        <tissue evidence="2">Young leaves</tissue>
    </source>
</reference>
<feature type="compositionally biased region" description="Polar residues" evidence="1">
    <location>
        <begin position="93"/>
        <end position="102"/>
    </location>
</feature>
<name>A0A067K350_JATCU</name>
<evidence type="ECO:0000313" key="3">
    <source>
        <dbReference type="Proteomes" id="UP000027138"/>
    </source>
</evidence>
<evidence type="ECO:0000256" key="1">
    <source>
        <dbReference type="SAM" id="MobiDB-lite"/>
    </source>
</evidence>
<protein>
    <submittedName>
        <fullName evidence="2">Uncharacterized protein</fullName>
    </submittedName>
</protein>
<gene>
    <name evidence="2" type="ORF">JCGZ_19442</name>
</gene>
<proteinExistence type="predicted"/>
<dbReference type="AlphaFoldDB" id="A0A067K350"/>
<evidence type="ECO:0000313" key="2">
    <source>
        <dbReference type="EMBL" id="KDP29483.1"/>
    </source>
</evidence>
<keyword evidence="3" id="KW-1185">Reference proteome</keyword>
<accession>A0A067K350</accession>
<feature type="compositionally biased region" description="Polar residues" evidence="1">
    <location>
        <begin position="51"/>
        <end position="60"/>
    </location>
</feature>
<sequence length="110" mass="12463">MSSGKSGDGDGDRIPIKDPQLKLFMEAIQGQFRTFNNLFQDIREELQEIKASQSSNTTRAHPQARFQVHDDEDTEDTNVTKIDGDLVTRNPMEINSMNSMTSFGRDPRSK</sequence>
<feature type="region of interest" description="Disordered" evidence="1">
    <location>
        <begin position="51"/>
        <end position="110"/>
    </location>
</feature>
<organism evidence="2 3">
    <name type="scientific">Jatropha curcas</name>
    <name type="common">Barbados nut</name>
    <dbReference type="NCBI Taxonomy" id="180498"/>
    <lineage>
        <taxon>Eukaryota</taxon>
        <taxon>Viridiplantae</taxon>
        <taxon>Streptophyta</taxon>
        <taxon>Embryophyta</taxon>
        <taxon>Tracheophyta</taxon>
        <taxon>Spermatophyta</taxon>
        <taxon>Magnoliopsida</taxon>
        <taxon>eudicotyledons</taxon>
        <taxon>Gunneridae</taxon>
        <taxon>Pentapetalae</taxon>
        <taxon>rosids</taxon>
        <taxon>fabids</taxon>
        <taxon>Malpighiales</taxon>
        <taxon>Euphorbiaceae</taxon>
        <taxon>Crotonoideae</taxon>
        <taxon>Jatropheae</taxon>
        <taxon>Jatropha</taxon>
    </lineage>
</organism>
<dbReference type="EMBL" id="KK914748">
    <property type="protein sequence ID" value="KDP29483.1"/>
    <property type="molecule type" value="Genomic_DNA"/>
</dbReference>